<dbReference type="Pfam" id="PF01841">
    <property type="entry name" value="Transglut_core"/>
    <property type="match status" value="1"/>
</dbReference>
<dbReference type="InterPro" id="IPR002931">
    <property type="entry name" value="Transglutaminase-like"/>
</dbReference>
<proteinExistence type="predicted"/>
<dbReference type="Proteomes" id="UP000003879">
    <property type="component" value="Unassembled WGS sequence"/>
</dbReference>
<feature type="region of interest" description="Disordered" evidence="1">
    <location>
        <begin position="424"/>
        <end position="443"/>
    </location>
</feature>
<comment type="caution">
    <text evidence="3">The sequence shown here is derived from an EMBL/GenBank/DDBJ whole genome shotgun (WGS) entry which is preliminary data.</text>
</comment>
<sequence length="929" mass="104715">MKQKEKEIKTKYMNQKHSLPPLLKRGTGVRPYLTTNCMKTLTRFLIIPMLSVAFFSCSESHFLKDVAYRNQVTQDFEMKKQQLPNGELFAVFNEKLTIPEQEALMFLYAYMPTGDVTDYTGDYYLENVRLSDQARREMPWGKEIPDDVFRHFVLPIRVNNENLDDSRRVFYNELKDRVKNLSLHDAVLEVNHWCHEKVIYTPSDARTSSPLASVKTAYGRCGEESTFTVAALRSVGIPARQVYTPRWAHTDDNHAWVEAWVDGKWYFFGACEPEPVLNLGWFNAPASRGMLMHTKVFGRYTGQEEIMYETPNYTEINVIDNYAPTAKGSVLVTDAEGQPVADATVEFKVYNYAEFYTVATKHTDRSGHASLTAGKGDMLVWASKDGRFGYSKLSFGKDNELKITLDKNASETYSLPLDIVPPAEGANLPEVTPEQRTENDRRMAQEDSIRNAYVATFITEEQARTFAKENKLDETETVRLLIASRGNHQTLTDFLSDAVKADKAGQAISLLKVVSAKDLRDVSPEVLNDHLNNSGLPASEDFCSNVLNPRVANEMITPYKAFFRKEIPASEAEAFRKNPQALVEWCKKEITINNELNSQRIPMSPMGVWKARVADEKSRNIFFVSMARSLGIPAWIDEVTGKIQYRTFNDNNLKNGKVYDVDFEAAQQTQAPTGTLVARYRPIPSLSDPKYYSHFTLSKFRNGTFQLLNYDEGDVDMGGGATWSNLLKNGTRLDTGYYMMVTGTRMASGAVLANVTFFTIEEGKTTTVDLVMRESKDQVQVIGNFNSESTYLPIGTSEPQSILQTCGRGYYVVAVLGAGQEPTNHALRDIAALSGEFEKWGRKMVLLFPSEEQYKKFRPSEFPGLPSTITYGIDVDGAIQKQIAESMKLPNSTILPMFIIGDTFNRVVFVSQGYTIGLGEQLMKVIHGL</sequence>
<protein>
    <recommendedName>
        <fullName evidence="2">Transglutaminase-like domain-containing protein</fullName>
    </recommendedName>
</protein>
<feature type="domain" description="Transglutaminase-like" evidence="2">
    <location>
        <begin position="213"/>
        <end position="272"/>
    </location>
</feature>
<dbReference type="PANTHER" id="PTHR35532:SF5">
    <property type="entry name" value="CARBOHYDRATE-BINDING DOMAIN-CONTAINING PROTEIN"/>
    <property type="match status" value="1"/>
</dbReference>
<evidence type="ECO:0000313" key="4">
    <source>
        <dbReference type="Proteomes" id="UP000003879"/>
    </source>
</evidence>
<reference evidence="3 4" key="1">
    <citation type="submission" date="2012-02" db="EMBL/GenBank/DDBJ databases">
        <title>The Genome Sequence of Bacteroides fragilis CL07T12C05.</title>
        <authorList>
            <consortium name="The Broad Institute Genome Sequencing Platform"/>
            <person name="Earl A."/>
            <person name="Ward D."/>
            <person name="Feldgarden M."/>
            <person name="Gevers D."/>
            <person name="Zitomersky N.L."/>
            <person name="Coyne M.J."/>
            <person name="Comstock L.E."/>
            <person name="Young S.K."/>
            <person name="Zeng Q."/>
            <person name="Gargeya S."/>
            <person name="Fitzgerald M."/>
            <person name="Haas B."/>
            <person name="Abouelleil A."/>
            <person name="Alvarado L."/>
            <person name="Arachchi H.M."/>
            <person name="Berlin A."/>
            <person name="Chapman S.B."/>
            <person name="Gearin G."/>
            <person name="Goldberg J."/>
            <person name="Griggs A."/>
            <person name="Gujja S."/>
            <person name="Hansen M."/>
            <person name="Heiman D."/>
            <person name="Howarth C."/>
            <person name="Larimer J."/>
            <person name="Lui A."/>
            <person name="MacDonald P.J.P."/>
            <person name="McCowen C."/>
            <person name="Montmayeur A."/>
            <person name="Murphy C."/>
            <person name="Neiman D."/>
            <person name="Pearson M."/>
            <person name="Priest M."/>
            <person name="Roberts A."/>
            <person name="Saif S."/>
            <person name="Shea T."/>
            <person name="Sisk P."/>
            <person name="Stolte C."/>
            <person name="Sykes S."/>
            <person name="Wortman J."/>
            <person name="Nusbaum C."/>
            <person name="Birren B."/>
        </authorList>
    </citation>
    <scope>NUCLEOTIDE SEQUENCE [LARGE SCALE GENOMIC DNA]</scope>
    <source>
        <strain evidence="3 4">CL07T12C05</strain>
    </source>
</reference>
<name>A0A0E2AV05_BACFG</name>
<gene>
    <name evidence="3" type="ORF">HMPREF1056_01144</name>
</gene>
<evidence type="ECO:0000259" key="2">
    <source>
        <dbReference type="SMART" id="SM00460"/>
    </source>
</evidence>
<dbReference type="Gene3D" id="3.10.620.30">
    <property type="match status" value="1"/>
</dbReference>
<dbReference type="HOGENOM" id="CLU_325905_0_0_10"/>
<accession>A0A0E2AV05</accession>
<organism evidence="3 4">
    <name type="scientific">Bacteroides fragilis CL07T12C05</name>
    <dbReference type="NCBI Taxonomy" id="997883"/>
    <lineage>
        <taxon>Bacteria</taxon>
        <taxon>Pseudomonadati</taxon>
        <taxon>Bacteroidota</taxon>
        <taxon>Bacteroidia</taxon>
        <taxon>Bacteroidales</taxon>
        <taxon>Bacteroidaceae</taxon>
        <taxon>Bacteroides</taxon>
    </lineage>
</organism>
<dbReference type="EMBL" id="AGXN01000005">
    <property type="protein sequence ID" value="EIY99843.1"/>
    <property type="molecule type" value="Genomic_DNA"/>
</dbReference>
<evidence type="ECO:0000313" key="3">
    <source>
        <dbReference type="EMBL" id="EIY99843.1"/>
    </source>
</evidence>
<dbReference type="PATRIC" id="fig|997883.3.peg.1212"/>
<dbReference type="Gene3D" id="2.60.40.1120">
    <property type="entry name" value="Carboxypeptidase-like, regulatory domain"/>
    <property type="match status" value="1"/>
</dbReference>
<dbReference type="AlphaFoldDB" id="A0A0E2AV05"/>
<dbReference type="SUPFAM" id="SSF54001">
    <property type="entry name" value="Cysteine proteinases"/>
    <property type="match status" value="1"/>
</dbReference>
<feature type="compositionally biased region" description="Basic and acidic residues" evidence="1">
    <location>
        <begin position="433"/>
        <end position="443"/>
    </location>
</feature>
<dbReference type="InterPro" id="IPR038765">
    <property type="entry name" value="Papain-like_cys_pep_sf"/>
</dbReference>
<evidence type="ECO:0000256" key="1">
    <source>
        <dbReference type="SAM" id="MobiDB-lite"/>
    </source>
</evidence>
<dbReference type="SMART" id="SM00460">
    <property type="entry name" value="TGc"/>
    <property type="match status" value="1"/>
</dbReference>
<dbReference type="PANTHER" id="PTHR35532">
    <property type="entry name" value="SIMILAR TO POLYHYDROXYALKANOATE DEPOLYMERASE"/>
    <property type="match status" value="1"/>
</dbReference>